<organism evidence="1 2">
    <name type="scientific">Leptotrombidium deliense</name>
    <dbReference type="NCBI Taxonomy" id="299467"/>
    <lineage>
        <taxon>Eukaryota</taxon>
        <taxon>Metazoa</taxon>
        <taxon>Ecdysozoa</taxon>
        <taxon>Arthropoda</taxon>
        <taxon>Chelicerata</taxon>
        <taxon>Arachnida</taxon>
        <taxon>Acari</taxon>
        <taxon>Acariformes</taxon>
        <taxon>Trombidiformes</taxon>
        <taxon>Prostigmata</taxon>
        <taxon>Anystina</taxon>
        <taxon>Parasitengona</taxon>
        <taxon>Trombiculoidea</taxon>
        <taxon>Trombiculidae</taxon>
        <taxon>Leptotrombidium</taxon>
    </lineage>
</organism>
<sequence length="52" mass="5943">MLQNQQLFSGIDELRVLWAYGIDQKLYSTPLDGVNIQYIEGLPTAEDLSEKQ</sequence>
<evidence type="ECO:0000313" key="2">
    <source>
        <dbReference type="Proteomes" id="UP000288716"/>
    </source>
</evidence>
<comment type="caution">
    <text evidence="1">The sequence shown here is derived from an EMBL/GenBank/DDBJ whole genome shotgun (WGS) entry which is preliminary data.</text>
</comment>
<dbReference type="Proteomes" id="UP000288716">
    <property type="component" value="Unassembled WGS sequence"/>
</dbReference>
<feature type="non-terminal residue" evidence="1">
    <location>
        <position position="52"/>
    </location>
</feature>
<gene>
    <name evidence="1" type="ORF">B4U80_04929</name>
</gene>
<dbReference type="EMBL" id="NCKV01025885">
    <property type="protein sequence ID" value="RWS19458.1"/>
    <property type="molecule type" value="Genomic_DNA"/>
</dbReference>
<protein>
    <submittedName>
        <fullName evidence="1">Uncharacterized protein</fullName>
    </submittedName>
</protein>
<keyword evidence="2" id="KW-1185">Reference proteome</keyword>
<dbReference type="AlphaFoldDB" id="A0A443RWC4"/>
<accession>A0A443RWC4</accession>
<proteinExistence type="predicted"/>
<name>A0A443RWC4_9ACAR</name>
<reference evidence="1 2" key="1">
    <citation type="journal article" date="2018" name="Gigascience">
        <title>Genomes of trombidid mites reveal novel predicted allergens and laterally-transferred genes associated with secondary metabolism.</title>
        <authorList>
            <person name="Dong X."/>
            <person name="Chaisiri K."/>
            <person name="Xia D."/>
            <person name="Armstrong S.D."/>
            <person name="Fang Y."/>
            <person name="Donnelly M.J."/>
            <person name="Kadowaki T."/>
            <person name="McGarry J.W."/>
            <person name="Darby A.C."/>
            <person name="Makepeace B.L."/>
        </authorList>
    </citation>
    <scope>NUCLEOTIDE SEQUENCE [LARGE SCALE GENOMIC DNA]</scope>
    <source>
        <strain evidence="1">UoL-UT</strain>
    </source>
</reference>
<evidence type="ECO:0000313" key="1">
    <source>
        <dbReference type="EMBL" id="RWS19458.1"/>
    </source>
</evidence>
<dbReference type="VEuPathDB" id="VectorBase:LDEU012582"/>